<proteinExistence type="predicted"/>
<evidence type="ECO:0000313" key="2">
    <source>
        <dbReference type="Proteomes" id="UP001501079"/>
    </source>
</evidence>
<dbReference type="EMBL" id="BAABBW010000002">
    <property type="protein sequence ID" value="GAA4173892.1"/>
    <property type="molecule type" value="Genomic_DNA"/>
</dbReference>
<name>A0ABP7ZZD9_9MICO</name>
<dbReference type="RefSeq" id="WP_344753302.1">
    <property type="nucleotide sequence ID" value="NZ_BAABBW010000002.1"/>
</dbReference>
<keyword evidence="2" id="KW-1185">Reference proteome</keyword>
<protein>
    <recommendedName>
        <fullName evidence="3">Abortive infection protein-like C-terminal domain-containing protein</fullName>
    </recommendedName>
</protein>
<dbReference type="Proteomes" id="UP001501079">
    <property type="component" value="Unassembled WGS sequence"/>
</dbReference>
<gene>
    <name evidence="1" type="ORF">GCM10022287_16980</name>
</gene>
<reference evidence="2" key="1">
    <citation type="journal article" date="2019" name="Int. J. Syst. Evol. Microbiol.">
        <title>The Global Catalogue of Microorganisms (GCM) 10K type strain sequencing project: providing services to taxonomists for standard genome sequencing and annotation.</title>
        <authorList>
            <consortium name="The Broad Institute Genomics Platform"/>
            <consortium name="The Broad Institute Genome Sequencing Center for Infectious Disease"/>
            <person name="Wu L."/>
            <person name="Ma J."/>
        </authorList>
    </citation>
    <scope>NUCLEOTIDE SEQUENCE [LARGE SCALE GENOMIC DNA]</scope>
    <source>
        <strain evidence="2">JCM 17591</strain>
    </source>
</reference>
<sequence>MLIDPKSAFAALPPTLAQDLLDAYTEVVTNYAEHRWEPAELNGGKLCEAVYSIVEGYLSGTYPSRASKPQNMPAACLALEKTYPKAPRSPRIQIPRMIVALYEIRNNRGVGHAGGDVNPNQMDATAVLYMSKWLMAELVRLLHGLTTDQASEVVEALVERQISLVWKWGEKRRVLRTGLTLKQQVLLLLAGVTEATEAELVAWLEHKRPNDLRKAVLRPMHKDKLVDFDETTKAIRLLPPGVHAAETLIHQLSKN</sequence>
<comment type="caution">
    <text evidence="1">The sequence shown here is derived from an EMBL/GenBank/DDBJ whole genome shotgun (WGS) entry which is preliminary data.</text>
</comment>
<accession>A0ABP7ZZD9</accession>
<evidence type="ECO:0000313" key="1">
    <source>
        <dbReference type="EMBL" id="GAA4173892.1"/>
    </source>
</evidence>
<organism evidence="1 2">
    <name type="scientific">Gryllotalpicola koreensis</name>
    <dbReference type="NCBI Taxonomy" id="993086"/>
    <lineage>
        <taxon>Bacteria</taxon>
        <taxon>Bacillati</taxon>
        <taxon>Actinomycetota</taxon>
        <taxon>Actinomycetes</taxon>
        <taxon>Micrococcales</taxon>
        <taxon>Microbacteriaceae</taxon>
        <taxon>Gryllotalpicola</taxon>
    </lineage>
</organism>
<evidence type="ECO:0008006" key="3">
    <source>
        <dbReference type="Google" id="ProtNLM"/>
    </source>
</evidence>